<sequence>MSYATMADQMAIANQGRQNAMSQARKFIRNPHVAPNPHVTPISQLADIDELDTLPVTGTGSVRQMNHGPPAYEQYQHMQQPPSHFFHGHPGQPIPSPQFLRPPPFQKESFEEDDKKLNCIDIAEHVKDCPICSKFYKRDNALYIIVIVVLAIITILLLKRVLNI</sequence>
<feature type="transmembrane region" description="Helical" evidence="1">
    <location>
        <begin position="141"/>
        <end position="158"/>
    </location>
</feature>
<protein>
    <submittedName>
        <fullName evidence="2">Uncharacterized protein</fullName>
    </submittedName>
</protein>
<gene>
    <name evidence="2" type="ORF">LCIVAC01_01880</name>
</gene>
<evidence type="ECO:0000313" key="2">
    <source>
        <dbReference type="EMBL" id="QBK85379.1"/>
    </source>
</evidence>
<keyword evidence="1" id="KW-1133">Transmembrane helix</keyword>
<evidence type="ECO:0000256" key="1">
    <source>
        <dbReference type="SAM" id="Phobius"/>
    </source>
</evidence>
<organism evidence="2">
    <name type="scientific">Iridovirus LCIVAC01</name>
    <dbReference type="NCBI Taxonomy" id="2506607"/>
    <lineage>
        <taxon>Viruses</taxon>
        <taxon>Varidnaviria</taxon>
        <taxon>Bamfordvirae</taxon>
        <taxon>Nucleocytoviricota</taxon>
        <taxon>Megaviricetes</taxon>
        <taxon>Pimascovirales</taxon>
        <taxon>Pimascovirales incertae sedis</taxon>
        <taxon>Iridoviridae</taxon>
    </lineage>
</organism>
<proteinExistence type="predicted"/>
<keyword evidence="1" id="KW-0472">Membrane</keyword>
<dbReference type="EMBL" id="MK500322">
    <property type="protein sequence ID" value="QBK85379.1"/>
    <property type="molecule type" value="Genomic_DNA"/>
</dbReference>
<keyword evidence="1" id="KW-0812">Transmembrane</keyword>
<accession>A0A481YQN1</accession>
<reference evidence="2" key="1">
    <citation type="journal article" date="2019" name="MBio">
        <title>Virus Genomes from Deep Sea Sediments Expand the Ocean Megavirome and Support Independent Origins of Viral Gigantism.</title>
        <authorList>
            <person name="Backstrom D."/>
            <person name="Yutin N."/>
            <person name="Jorgensen S.L."/>
            <person name="Dharamshi J."/>
            <person name="Homa F."/>
            <person name="Zaremba-Niedwiedzka K."/>
            <person name="Spang A."/>
            <person name="Wolf Y.I."/>
            <person name="Koonin E.V."/>
            <person name="Ettema T.J."/>
        </authorList>
    </citation>
    <scope>NUCLEOTIDE SEQUENCE</scope>
</reference>
<name>A0A481YQN1_9VIRU</name>